<dbReference type="Proteomes" id="UP000004277">
    <property type="component" value="Unassembled WGS sequence"/>
</dbReference>
<name>A0ACD3SQ63_9BURK</name>
<evidence type="ECO:0000313" key="2">
    <source>
        <dbReference type="Proteomes" id="UP000004277"/>
    </source>
</evidence>
<gene>
    <name evidence="1" type="ORF">MW7_005915</name>
</gene>
<sequence length="422" mass="44465">MSDNAVALGDTSPASPTSPVSPRPSSPTLASPSPAQGFAVRIVGAVAFAHLLNDTIQAIVSSSYPLLKAEFALSFTEIGWIALVFQITASLLQPWIGLYTDKHPKPYLLPMGMVVTLIGIGLLSVAGQFSTLLVAAALIGVGSSTFHPEASRIARLASGGRFGTAQSMFQVGGNTGSAIGPLMAAAIIMPHGQPAIAWFMLVAALAIWVLLRVTDWRLKHAPAQVVTSGKHAVSGLSRRQIIRALAVIAVLMFAKFVYIAAFTNYFTFYLIERFHVSVQTSQLYLFIFLGAVAAGTFAGGPVGDRIGRKAVVWVSFLGVAPFALLLPHVDLFWTAVLAIMVGLVMSSAFAALVVYAQEALPGRVGMVSGLMFGLMFGIGGLGAAGLGHLADTHGIVWVYKLCAYLPLLGFATALLPDTRVRK</sequence>
<reference evidence="1" key="1">
    <citation type="submission" date="2019-05" db="EMBL/GenBank/DDBJ databases">
        <title>Revised genome assembly of Burkholderiaceae (previously Ralstonia) sp. PBA.</title>
        <authorList>
            <person name="Gan H.M."/>
        </authorList>
    </citation>
    <scope>NUCLEOTIDE SEQUENCE</scope>
    <source>
        <strain evidence="1">PBA</strain>
    </source>
</reference>
<evidence type="ECO:0000313" key="1">
    <source>
        <dbReference type="EMBL" id="TMS58288.1"/>
    </source>
</evidence>
<accession>A0ACD3SQ63</accession>
<keyword evidence="2" id="KW-1185">Reference proteome</keyword>
<organism evidence="1 2">
    <name type="scientific">Imbroritus primus</name>
    <dbReference type="NCBI Taxonomy" id="3058603"/>
    <lineage>
        <taxon>Bacteria</taxon>
        <taxon>Pseudomonadati</taxon>
        <taxon>Pseudomonadota</taxon>
        <taxon>Betaproteobacteria</taxon>
        <taxon>Burkholderiales</taxon>
        <taxon>Burkholderiaceae</taxon>
        <taxon>Imbroritus</taxon>
    </lineage>
</organism>
<comment type="caution">
    <text evidence="1">The sequence shown here is derived from an EMBL/GenBank/DDBJ whole genome shotgun (WGS) entry which is preliminary data.</text>
</comment>
<dbReference type="EMBL" id="AKCV02000015">
    <property type="protein sequence ID" value="TMS58288.1"/>
    <property type="molecule type" value="Genomic_DNA"/>
</dbReference>
<proteinExistence type="predicted"/>
<protein>
    <submittedName>
        <fullName evidence="1">MFS transporter</fullName>
    </submittedName>
</protein>